<evidence type="ECO:0000256" key="2">
    <source>
        <dbReference type="ARBA" id="ARBA00022729"/>
    </source>
</evidence>
<dbReference type="KEGG" id="amuc:Pan181_26560"/>
<feature type="domain" description="NodB homology" evidence="3">
    <location>
        <begin position="91"/>
        <end position="296"/>
    </location>
</feature>
<dbReference type="CDD" id="cd10918">
    <property type="entry name" value="CE4_NodB_like_5s_6s"/>
    <property type="match status" value="1"/>
</dbReference>
<accession>A0A518AP05</accession>
<dbReference type="EMBL" id="CP036278">
    <property type="protein sequence ID" value="QDU56447.1"/>
    <property type="molecule type" value="Genomic_DNA"/>
</dbReference>
<dbReference type="InterPro" id="IPR011330">
    <property type="entry name" value="Glyco_hydro/deAcase_b/a-brl"/>
</dbReference>
<dbReference type="InterPro" id="IPR051398">
    <property type="entry name" value="Polysacch_Deacetylase"/>
</dbReference>
<evidence type="ECO:0000256" key="1">
    <source>
        <dbReference type="ARBA" id="ARBA00004613"/>
    </source>
</evidence>
<keyword evidence="2" id="KW-0732">Signal</keyword>
<proteinExistence type="predicted"/>
<evidence type="ECO:0000313" key="4">
    <source>
        <dbReference type="EMBL" id="QDU56447.1"/>
    </source>
</evidence>
<dbReference type="Proteomes" id="UP000315750">
    <property type="component" value="Chromosome"/>
</dbReference>
<keyword evidence="5" id="KW-1185">Reference proteome</keyword>
<dbReference type="SUPFAM" id="SSF88713">
    <property type="entry name" value="Glycoside hydrolase/deacetylase"/>
    <property type="match status" value="1"/>
</dbReference>
<dbReference type="PROSITE" id="PS51677">
    <property type="entry name" value="NODB"/>
    <property type="match status" value="1"/>
</dbReference>
<evidence type="ECO:0000313" key="5">
    <source>
        <dbReference type="Proteomes" id="UP000315750"/>
    </source>
</evidence>
<evidence type="ECO:0000259" key="3">
    <source>
        <dbReference type="PROSITE" id="PS51677"/>
    </source>
</evidence>
<gene>
    <name evidence="4" type="ORF">Pan181_26560</name>
</gene>
<dbReference type="PANTHER" id="PTHR34216:SF3">
    <property type="entry name" value="POLY-BETA-1,6-N-ACETYL-D-GLUCOSAMINE N-DEACETYLASE"/>
    <property type="match status" value="1"/>
</dbReference>
<dbReference type="GO" id="GO:0005576">
    <property type="term" value="C:extracellular region"/>
    <property type="evidence" value="ECO:0007669"/>
    <property type="project" value="UniProtKB-SubCell"/>
</dbReference>
<dbReference type="Pfam" id="PF01522">
    <property type="entry name" value="Polysacc_deac_1"/>
    <property type="match status" value="1"/>
</dbReference>
<dbReference type="GO" id="GO:0016810">
    <property type="term" value="F:hydrolase activity, acting on carbon-nitrogen (but not peptide) bonds"/>
    <property type="evidence" value="ECO:0007669"/>
    <property type="project" value="InterPro"/>
</dbReference>
<name>A0A518AP05_9BACT</name>
<reference evidence="4 5" key="1">
    <citation type="submission" date="2019-02" db="EMBL/GenBank/DDBJ databases">
        <title>Deep-cultivation of Planctomycetes and their phenomic and genomic characterization uncovers novel biology.</title>
        <authorList>
            <person name="Wiegand S."/>
            <person name="Jogler M."/>
            <person name="Boedeker C."/>
            <person name="Pinto D."/>
            <person name="Vollmers J."/>
            <person name="Rivas-Marin E."/>
            <person name="Kohn T."/>
            <person name="Peeters S.H."/>
            <person name="Heuer A."/>
            <person name="Rast P."/>
            <person name="Oberbeckmann S."/>
            <person name="Bunk B."/>
            <person name="Jeske O."/>
            <person name="Meyerdierks A."/>
            <person name="Storesund J.E."/>
            <person name="Kallscheuer N."/>
            <person name="Luecker S."/>
            <person name="Lage O.M."/>
            <person name="Pohl T."/>
            <person name="Merkel B.J."/>
            <person name="Hornburger P."/>
            <person name="Mueller R.-W."/>
            <person name="Bruemmer F."/>
            <person name="Labrenz M."/>
            <person name="Spormann A.M."/>
            <person name="Op den Camp H."/>
            <person name="Overmann J."/>
            <person name="Amann R."/>
            <person name="Jetten M.S.M."/>
            <person name="Mascher T."/>
            <person name="Medema M.H."/>
            <person name="Devos D.P."/>
            <person name="Kaster A.-K."/>
            <person name="Ovreas L."/>
            <person name="Rohde M."/>
            <person name="Galperin M.Y."/>
            <person name="Jogler C."/>
        </authorList>
    </citation>
    <scope>NUCLEOTIDE SEQUENCE [LARGE SCALE GENOMIC DNA]</scope>
    <source>
        <strain evidence="4 5">Pan181</strain>
    </source>
</reference>
<protein>
    <submittedName>
        <fullName evidence="4">Polysaccharide deacetylase</fullName>
    </submittedName>
</protein>
<dbReference type="Gene3D" id="3.20.20.370">
    <property type="entry name" value="Glycoside hydrolase/deacetylase"/>
    <property type="match status" value="1"/>
</dbReference>
<organism evidence="4 5">
    <name type="scientific">Aeoliella mucimassa</name>
    <dbReference type="NCBI Taxonomy" id="2527972"/>
    <lineage>
        <taxon>Bacteria</taxon>
        <taxon>Pseudomonadati</taxon>
        <taxon>Planctomycetota</taxon>
        <taxon>Planctomycetia</taxon>
        <taxon>Pirellulales</taxon>
        <taxon>Lacipirellulaceae</taxon>
        <taxon>Aeoliella</taxon>
    </lineage>
</organism>
<dbReference type="PANTHER" id="PTHR34216">
    <property type="match status" value="1"/>
</dbReference>
<sequence>MQMSMARRWLLNTYYTVSTPVRWTMEQVRRYRRHEPVQVVFYHRVADDVPNPWTISTQSFAEQIDWLSQRFDLVSMAEAQYRIERGKNRRPTAVVTFDDGYADNMNFALPLLLERKIPVTYFVSTDYIRNGKPFPHDVELGQPLAPNTVDDIRRLAEAGIEIGAHTRSHANVAELDSQQLQHEIVGSKQDLELMLGREVRYFAFPYGQPQHLSGEAFQVAQQAGFAGVCSAYGGYNFPGSDSFHLERFHGDPEFVRFKHWLSVDAMKVFRSPSFDPELTAMPQVHERQECIVGERG</sequence>
<comment type="subcellular location">
    <subcellularLocation>
        <location evidence="1">Secreted</location>
    </subcellularLocation>
</comment>
<dbReference type="InterPro" id="IPR002509">
    <property type="entry name" value="NODB_dom"/>
</dbReference>
<dbReference type="AlphaFoldDB" id="A0A518AP05"/>
<dbReference type="GO" id="GO:0005975">
    <property type="term" value="P:carbohydrate metabolic process"/>
    <property type="evidence" value="ECO:0007669"/>
    <property type="project" value="InterPro"/>
</dbReference>